<dbReference type="InterPro" id="IPR003362">
    <property type="entry name" value="Bact_transf"/>
</dbReference>
<comment type="similarity">
    <text evidence="2">Belongs to the bacterial sugar transferase family.</text>
</comment>
<organism evidence="11 12">
    <name type="scientific">Octadecabacter dasysiphoniae</name>
    <dbReference type="NCBI Taxonomy" id="2909341"/>
    <lineage>
        <taxon>Bacteria</taxon>
        <taxon>Pseudomonadati</taxon>
        <taxon>Pseudomonadota</taxon>
        <taxon>Alphaproteobacteria</taxon>
        <taxon>Rhodobacterales</taxon>
        <taxon>Roseobacteraceae</taxon>
        <taxon>Octadecabacter</taxon>
    </lineage>
</organism>
<evidence type="ECO:0000256" key="5">
    <source>
        <dbReference type="ARBA" id="ARBA00022692"/>
    </source>
</evidence>
<evidence type="ECO:0000313" key="12">
    <source>
        <dbReference type="Proteomes" id="UP001200557"/>
    </source>
</evidence>
<comment type="caution">
    <text evidence="11">The sequence shown here is derived from an EMBL/GenBank/DDBJ whole genome shotgun (WGS) entry which is preliminary data.</text>
</comment>
<name>A0ABS9CUC0_9RHOB</name>
<dbReference type="PANTHER" id="PTHR30576">
    <property type="entry name" value="COLANIC BIOSYNTHESIS UDP-GLUCOSE LIPID CARRIER TRANSFERASE"/>
    <property type="match status" value="1"/>
</dbReference>
<dbReference type="Pfam" id="PF02397">
    <property type="entry name" value="Bac_transf"/>
    <property type="match status" value="1"/>
</dbReference>
<gene>
    <name evidence="11" type="ORF">L0664_05060</name>
</gene>
<proteinExistence type="inferred from homology"/>
<dbReference type="Proteomes" id="UP001200557">
    <property type="component" value="Unassembled WGS sequence"/>
</dbReference>
<evidence type="ECO:0000256" key="6">
    <source>
        <dbReference type="ARBA" id="ARBA00022989"/>
    </source>
</evidence>
<sequence>MPTMESVGFTPLDEKKTLQTYAIASPPNVSDCASMVVGGWAKRAFDILVAFLVLLCLAPLFLMVAVAVKLASPGPVLYGHERIGHGGRTFRCWKFRSMVTNGDEILAKYFKDHPEEHDEWIKNRKLRNDPRVTRIGAVLRAYSVDELPQIVNVLRGDMSLVGPRPVVKDELEMYGTAASHYLQGRPGITGLWQVSGRSDTSYDQRILFDTSYVLNWSLAGDLVIIARTIPTVLSSKGSY</sequence>
<evidence type="ECO:0000256" key="9">
    <source>
        <dbReference type="SAM" id="Phobius"/>
    </source>
</evidence>
<keyword evidence="7 9" id="KW-0472">Membrane</keyword>
<protein>
    <submittedName>
        <fullName evidence="11">Sugar transferase</fullName>
    </submittedName>
</protein>
<feature type="domain" description="Bacterial sugar transferase" evidence="10">
    <location>
        <begin position="42"/>
        <end position="233"/>
    </location>
</feature>
<reference evidence="11 12" key="1">
    <citation type="submission" date="2022-01" db="EMBL/GenBank/DDBJ databases">
        <title>Octadecabacter sp. nov., isolated from a marine alga.</title>
        <authorList>
            <person name="Jin M.S."/>
            <person name="Kim H.M."/>
            <person name="Han D.M."/>
            <person name="Jung J.J."/>
            <person name="Jeon C.O."/>
        </authorList>
    </citation>
    <scope>NUCLEOTIDE SEQUENCE [LARGE SCALE GENOMIC DNA]</scope>
    <source>
        <strain evidence="11 12">G9-8</strain>
    </source>
</reference>
<keyword evidence="4 11" id="KW-0808">Transferase</keyword>
<dbReference type="RefSeq" id="WP_235224530.1">
    <property type="nucleotide sequence ID" value="NZ_JAKGAQ010000001.1"/>
</dbReference>
<keyword evidence="12" id="KW-1185">Reference proteome</keyword>
<keyword evidence="8" id="KW-0270">Exopolysaccharide synthesis</keyword>
<keyword evidence="3" id="KW-1003">Cell membrane</keyword>
<evidence type="ECO:0000256" key="2">
    <source>
        <dbReference type="ARBA" id="ARBA00006464"/>
    </source>
</evidence>
<dbReference type="PANTHER" id="PTHR30576:SF4">
    <property type="entry name" value="UNDECAPRENYL-PHOSPHATE GALACTOSE PHOSPHOTRANSFERASE"/>
    <property type="match status" value="1"/>
</dbReference>
<accession>A0ABS9CUC0</accession>
<evidence type="ECO:0000256" key="1">
    <source>
        <dbReference type="ARBA" id="ARBA00004236"/>
    </source>
</evidence>
<evidence type="ECO:0000256" key="8">
    <source>
        <dbReference type="ARBA" id="ARBA00023169"/>
    </source>
</evidence>
<comment type="subcellular location">
    <subcellularLocation>
        <location evidence="1">Cell membrane</location>
    </subcellularLocation>
</comment>
<keyword evidence="5 9" id="KW-0812">Transmembrane</keyword>
<evidence type="ECO:0000256" key="7">
    <source>
        <dbReference type="ARBA" id="ARBA00023136"/>
    </source>
</evidence>
<keyword evidence="6 9" id="KW-1133">Transmembrane helix</keyword>
<evidence type="ECO:0000256" key="3">
    <source>
        <dbReference type="ARBA" id="ARBA00022475"/>
    </source>
</evidence>
<evidence type="ECO:0000259" key="10">
    <source>
        <dbReference type="Pfam" id="PF02397"/>
    </source>
</evidence>
<feature type="transmembrane region" description="Helical" evidence="9">
    <location>
        <begin position="47"/>
        <end position="68"/>
    </location>
</feature>
<evidence type="ECO:0000256" key="4">
    <source>
        <dbReference type="ARBA" id="ARBA00022679"/>
    </source>
</evidence>
<evidence type="ECO:0000313" key="11">
    <source>
        <dbReference type="EMBL" id="MCF2870429.1"/>
    </source>
</evidence>
<dbReference type="EMBL" id="JAKGAQ010000001">
    <property type="protein sequence ID" value="MCF2870429.1"/>
    <property type="molecule type" value="Genomic_DNA"/>
</dbReference>
<dbReference type="GO" id="GO:0016740">
    <property type="term" value="F:transferase activity"/>
    <property type="evidence" value="ECO:0007669"/>
    <property type="project" value="UniProtKB-KW"/>
</dbReference>